<evidence type="ECO:0000256" key="1">
    <source>
        <dbReference type="ARBA" id="ARBA00004141"/>
    </source>
</evidence>
<evidence type="ECO:0000256" key="4">
    <source>
        <dbReference type="ARBA" id="ARBA00023040"/>
    </source>
</evidence>
<evidence type="ECO:0000256" key="5">
    <source>
        <dbReference type="ARBA" id="ARBA00023136"/>
    </source>
</evidence>
<reference evidence="10" key="1">
    <citation type="submission" date="2021-04" db="EMBL/GenBank/DDBJ databases">
        <authorList>
            <consortium name="Molecular Ecology Group"/>
        </authorList>
    </citation>
    <scope>NUCLEOTIDE SEQUENCE</scope>
</reference>
<evidence type="ECO:0000256" key="2">
    <source>
        <dbReference type="ARBA" id="ARBA00022692"/>
    </source>
</evidence>
<proteinExistence type="predicted"/>
<gene>
    <name evidence="10" type="ORF">CUNI_LOCUS12211</name>
</gene>
<evidence type="ECO:0000313" key="11">
    <source>
        <dbReference type="Proteomes" id="UP000678393"/>
    </source>
</evidence>
<keyword evidence="4" id="KW-0297">G-protein coupled receptor</keyword>
<dbReference type="SUPFAM" id="SSF81321">
    <property type="entry name" value="Family A G protein-coupled receptor-like"/>
    <property type="match status" value="1"/>
</dbReference>
<dbReference type="PANTHER" id="PTHR24235">
    <property type="entry name" value="NEUROPEPTIDE Y RECEPTOR"/>
    <property type="match status" value="1"/>
</dbReference>
<dbReference type="Pfam" id="PF00001">
    <property type="entry name" value="7tm_1"/>
    <property type="match status" value="1"/>
</dbReference>
<keyword evidence="2 8" id="KW-0812">Transmembrane</keyword>
<evidence type="ECO:0000313" key="10">
    <source>
        <dbReference type="EMBL" id="CAG5126653.1"/>
    </source>
</evidence>
<organism evidence="10 11">
    <name type="scientific">Candidula unifasciata</name>
    <dbReference type="NCBI Taxonomy" id="100452"/>
    <lineage>
        <taxon>Eukaryota</taxon>
        <taxon>Metazoa</taxon>
        <taxon>Spiralia</taxon>
        <taxon>Lophotrochozoa</taxon>
        <taxon>Mollusca</taxon>
        <taxon>Gastropoda</taxon>
        <taxon>Heterobranchia</taxon>
        <taxon>Euthyneura</taxon>
        <taxon>Panpulmonata</taxon>
        <taxon>Eupulmonata</taxon>
        <taxon>Stylommatophora</taxon>
        <taxon>Helicina</taxon>
        <taxon>Helicoidea</taxon>
        <taxon>Geomitridae</taxon>
        <taxon>Candidula</taxon>
    </lineage>
</organism>
<evidence type="ECO:0000256" key="6">
    <source>
        <dbReference type="ARBA" id="ARBA00023170"/>
    </source>
</evidence>
<feature type="transmembrane region" description="Helical" evidence="8">
    <location>
        <begin position="53"/>
        <end position="79"/>
    </location>
</feature>
<evidence type="ECO:0000256" key="3">
    <source>
        <dbReference type="ARBA" id="ARBA00022989"/>
    </source>
</evidence>
<dbReference type="Gene3D" id="1.20.1070.10">
    <property type="entry name" value="Rhodopsin 7-helix transmembrane proteins"/>
    <property type="match status" value="1"/>
</dbReference>
<comment type="subcellular location">
    <subcellularLocation>
        <location evidence="1">Membrane</location>
        <topology evidence="1">Multi-pass membrane protein</topology>
    </subcellularLocation>
</comment>
<keyword evidence="7" id="KW-0807">Transducer</keyword>
<keyword evidence="5 8" id="KW-0472">Membrane</keyword>
<dbReference type="PROSITE" id="PS50262">
    <property type="entry name" value="G_PROTEIN_RECEP_F1_2"/>
    <property type="match status" value="1"/>
</dbReference>
<dbReference type="InterPro" id="IPR017452">
    <property type="entry name" value="GPCR_Rhodpsn_7TM"/>
</dbReference>
<dbReference type="AlphaFoldDB" id="A0A8S3ZBA9"/>
<keyword evidence="3 8" id="KW-1133">Transmembrane helix</keyword>
<evidence type="ECO:0000259" key="9">
    <source>
        <dbReference type="PROSITE" id="PS50262"/>
    </source>
</evidence>
<name>A0A8S3ZBA9_9EUPU</name>
<comment type="caution">
    <text evidence="10">The sequence shown here is derived from an EMBL/GenBank/DDBJ whole genome shotgun (WGS) entry which is preliminary data.</text>
</comment>
<dbReference type="OrthoDB" id="5987936at2759"/>
<evidence type="ECO:0000256" key="8">
    <source>
        <dbReference type="SAM" id="Phobius"/>
    </source>
</evidence>
<protein>
    <recommendedName>
        <fullName evidence="9">G-protein coupled receptors family 1 profile domain-containing protein</fullName>
    </recommendedName>
</protein>
<dbReference type="EMBL" id="CAJHNH020002413">
    <property type="protein sequence ID" value="CAG5126653.1"/>
    <property type="molecule type" value="Genomic_DNA"/>
</dbReference>
<dbReference type="GO" id="GO:0004930">
    <property type="term" value="F:G protein-coupled receptor activity"/>
    <property type="evidence" value="ECO:0007669"/>
    <property type="project" value="UniProtKB-KW"/>
</dbReference>
<dbReference type="Proteomes" id="UP000678393">
    <property type="component" value="Unassembled WGS sequence"/>
</dbReference>
<dbReference type="PANTHER" id="PTHR24235:SF29">
    <property type="entry name" value="GH23382P"/>
    <property type="match status" value="1"/>
</dbReference>
<keyword evidence="6" id="KW-0675">Receptor</keyword>
<sequence length="122" mass="13622">MDLYNIVTSNDDQPPNDSSIDFVVFNNTNNINNDHSNTTELYYHLIKQPVGMILVLSFSYTIVFFLALLGNGSVVMAVFLDKSLHTPTNLFLVNLAVADVLVAIVCLPITLLNNIFTGKYYM</sequence>
<evidence type="ECO:0000256" key="7">
    <source>
        <dbReference type="ARBA" id="ARBA00023224"/>
    </source>
</evidence>
<dbReference type="GO" id="GO:0016020">
    <property type="term" value="C:membrane"/>
    <property type="evidence" value="ECO:0007669"/>
    <property type="project" value="UniProtKB-SubCell"/>
</dbReference>
<feature type="domain" description="G-protein coupled receptors family 1 profile" evidence="9">
    <location>
        <begin position="70"/>
        <end position="122"/>
    </location>
</feature>
<dbReference type="PRINTS" id="PR00237">
    <property type="entry name" value="GPCRRHODOPSN"/>
</dbReference>
<accession>A0A8S3ZBA9</accession>
<feature type="transmembrane region" description="Helical" evidence="8">
    <location>
        <begin position="91"/>
        <end position="116"/>
    </location>
</feature>
<keyword evidence="11" id="KW-1185">Reference proteome</keyword>
<dbReference type="InterPro" id="IPR000276">
    <property type="entry name" value="GPCR_Rhodpsn"/>
</dbReference>